<dbReference type="EMBL" id="BAAFSV010000002">
    <property type="protein sequence ID" value="GAB1314639.1"/>
    <property type="molecule type" value="Genomic_DNA"/>
</dbReference>
<evidence type="ECO:0000256" key="2">
    <source>
        <dbReference type="SAM" id="Phobius"/>
    </source>
</evidence>
<feature type="transmembrane region" description="Helical" evidence="2">
    <location>
        <begin position="60"/>
        <end position="83"/>
    </location>
</feature>
<evidence type="ECO:0000313" key="4">
    <source>
        <dbReference type="Proteomes" id="UP001628179"/>
    </source>
</evidence>
<keyword evidence="2" id="KW-0812">Transmembrane</keyword>
<feature type="compositionally biased region" description="Low complexity" evidence="1">
    <location>
        <begin position="220"/>
        <end position="232"/>
    </location>
</feature>
<reference evidence="3 4" key="1">
    <citation type="submission" date="2024-09" db="EMBL/GenBank/DDBJ databases">
        <title>Itraconazole resistance in Madurella fahalii resulting from another homologue of gene encoding cytochrome P450 14-alpha sterol demethylase (CYP51).</title>
        <authorList>
            <person name="Yoshioka I."/>
            <person name="Fahal A.H."/>
            <person name="Kaneko S."/>
            <person name="Yaguchi T."/>
        </authorList>
    </citation>
    <scope>NUCLEOTIDE SEQUENCE [LARGE SCALE GENOMIC DNA]</scope>
    <source>
        <strain evidence="3 4">IFM 68171</strain>
    </source>
</reference>
<feature type="compositionally biased region" description="Basic and acidic residues" evidence="1">
    <location>
        <begin position="292"/>
        <end position="306"/>
    </location>
</feature>
<evidence type="ECO:0000313" key="3">
    <source>
        <dbReference type="EMBL" id="GAB1314639.1"/>
    </source>
</evidence>
<dbReference type="GeneID" id="98175592"/>
<sequence>MPDSVSHTESHSLEGSQRKPWLPPTVIIAIFSLAVASTVGVAMSAVVFSSAEDLQKPGIAVAQSFVMFASILSVLYLLAHISAARKGDDLYFDPRVPSFRHQLHTSAITVARIAVAMWASAIIAVAIAIHRGRSGHNTINLKVDIFACALGFLSGCYMLFVFKLANRPFDTPWISPLYFDDYAAAGGVFDDATSHLTLGSASIRILGGPVEARSKTHAKSPSNTSSSTSSSRSRARKMSQIRRYVLDAPNPVPLSPPKLQTSGDLDCFGKVEQSLVPDASKSESFFAASTDNRQDKSGPSGKERSVAPDAENAPLSPPSPSQQPAFVQGIG</sequence>
<evidence type="ECO:0000256" key="1">
    <source>
        <dbReference type="SAM" id="MobiDB-lite"/>
    </source>
</evidence>
<keyword evidence="4" id="KW-1185">Reference proteome</keyword>
<keyword evidence="2" id="KW-1133">Transmembrane helix</keyword>
<dbReference type="RefSeq" id="XP_070916370.1">
    <property type="nucleotide sequence ID" value="XM_071060269.1"/>
</dbReference>
<proteinExistence type="predicted"/>
<feature type="region of interest" description="Disordered" evidence="1">
    <location>
        <begin position="212"/>
        <end position="235"/>
    </location>
</feature>
<feature type="region of interest" description="Disordered" evidence="1">
    <location>
        <begin position="282"/>
        <end position="331"/>
    </location>
</feature>
<dbReference type="Proteomes" id="UP001628179">
    <property type="component" value="Unassembled WGS sequence"/>
</dbReference>
<name>A0ABQ0GAE0_9PEZI</name>
<keyword evidence="2" id="KW-0472">Membrane</keyword>
<feature type="transmembrane region" description="Helical" evidence="2">
    <location>
        <begin position="103"/>
        <end position="129"/>
    </location>
</feature>
<feature type="transmembrane region" description="Helical" evidence="2">
    <location>
        <begin position="141"/>
        <end position="162"/>
    </location>
</feature>
<comment type="caution">
    <text evidence="3">The sequence shown here is derived from an EMBL/GenBank/DDBJ whole genome shotgun (WGS) entry which is preliminary data.</text>
</comment>
<organism evidence="3 4">
    <name type="scientific">Madurella fahalii</name>
    <dbReference type="NCBI Taxonomy" id="1157608"/>
    <lineage>
        <taxon>Eukaryota</taxon>
        <taxon>Fungi</taxon>
        <taxon>Dikarya</taxon>
        <taxon>Ascomycota</taxon>
        <taxon>Pezizomycotina</taxon>
        <taxon>Sordariomycetes</taxon>
        <taxon>Sordariomycetidae</taxon>
        <taxon>Sordariales</taxon>
        <taxon>Sordariales incertae sedis</taxon>
        <taxon>Madurella</taxon>
    </lineage>
</organism>
<protein>
    <submittedName>
        <fullName evidence="3">Uncharacterized protein</fullName>
    </submittedName>
</protein>
<gene>
    <name evidence="3" type="ORF">MFIFM68171_04849</name>
</gene>
<feature type="transmembrane region" description="Helical" evidence="2">
    <location>
        <begin position="26"/>
        <end position="48"/>
    </location>
</feature>
<accession>A0ABQ0GAE0</accession>